<dbReference type="NCBIfam" id="TIGR00652">
    <property type="entry name" value="DapF"/>
    <property type="match status" value="1"/>
</dbReference>
<feature type="site" description="Could be important to modulate the pK values of the two catalytic cysteine residues" evidence="8">
    <location>
        <position position="194"/>
    </location>
</feature>
<comment type="subunit">
    <text evidence="8">Homodimer.</text>
</comment>
<dbReference type="PANTHER" id="PTHR31689:SF0">
    <property type="entry name" value="DIAMINOPIMELATE EPIMERASE"/>
    <property type="match status" value="1"/>
</dbReference>
<dbReference type="SUPFAM" id="SSF54506">
    <property type="entry name" value="Diaminopimelate epimerase-like"/>
    <property type="match status" value="2"/>
</dbReference>
<feature type="binding site" evidence="8">
    <location>
        <position position="192"/>
    </location>
    <ligand>
        <name>substrate</name>
    </ligand>
</feature>
<keyword evidence="11" id="KW-1185">Reference proteome</keyword>
<dbReference type="Proteomes" id="UP000277871">
    <property type="component" value="Unassembled WGS sequence"/>
</dbReference>
<dbReference type="GO" id="GO:0008837">
    <property type="term" value="F:diaminopimelate epimerase activity"/>
    <property type="evidence" value="ECO:0007669"/>
    <property type="project" value="UniProtKB-UniRule"/>
</dbReference>
<keyword evidence="6 8" id="KW-0413">Isomerase</keyword>
<evidence type="ECO:0000256" key="6">
    <source>
        <dbReference type="ARBA" id="ARBA00023235"/>
    </source>
</evidence>
<feature type="active site" description="Proton acceptor" evidence="8">
    <location>
        <position position="257"/>
    </location>
</feature>
<feature type="binding site" evidence="8">
    <location>
        <begin position="248"/>
        <end position="249"/>
    </location>
    <ligand>
        <name>substrate</name>
    </ligand>
</feature>
<reference evidence="10 11" key="1">
    <citation type="submission" date="2018-10" db="EMBL/GenBank/DDBJ databases">
        <title>Kocuria tytonicola, new bacteria from the preen glands of American barn owls (Tyto furcata).</title>
        <authorList>
            <person name="Braun M.S."/>
            <person name="Wang E."/>
            <person name="Zimmermann S."/>
            <person name="Boutin S."/>
            <person name="Wagner H."/>
            <person name="Wink M."/>
        </authorList>
    </citation>
    <scope>NUCLEOTIDE SEQUENCE [LARGE SCALE GENOMIC DNA]</scope>
    <source>
        <strain evidence="10 11">473</strain>
    </source>
</reference>
<evidence type="ECO:0000256" key="4">
    <source>
        <dbReference type="ARBA" id="ARBA00022605"/>
    </source>
</evidence>
<dbReference type="InterPro" id="IPR001653">
    <property type="entry name" value="DAP_epimerase_DapF"/>
</dbReference>
<keyword evidence="8" id="KW-0963">Cytoplasm</keyword>
<dbReference type="Gene3D" id="3.10.310.10">
    <property type="entry name" value="Diaminopimelate Epimerase, Chain A, domain 1"/>
    <property type="match status" value="2"/>
</dbReference>
<dbReference type="OrthoDB" id="9805408at2"/>
<comment type="subcellular location">
    <subcellularLocation>
        <location evidence="8">Cytoplasm</location>
    </subcellularLocation>
</comment>
<feature type="active site" description="Proton donor" evidence="8">
    <location>
        <position position="107"/>
    </location>
</feature>
<dbReference type="EMBL" id="RDEX01000002">
    <property type="protein sequence ID" value="RLY92394.1"/>
    <property type="molecule type" value="Genomic_DNA"/>
</dbReference>
<dbReference type="PANTHER" id="PTHR31689">
    <property type="entry name" value="DIAMINOPIMELATE EPIMERASE, CHLOROPLASTIC"/>
    <property type="match status" value="1"/>
</dbReference>
<feature type="binding site" evidence="8">
    <location>
        <position position="34"/>
    </location>
    <ligand>
        <name>substrate</name>
    </ligand>
</feature>
<sequence length="318" mass="33516">MMARMTETTEGTVRAVGGHELTGVRVSKAHGTGNDFVVFTDGDGTRDVGPQTVAAVCDRHTGLGGDGMIRAVRSEHVPEGRALLRTHPDAEWFMDYRNGDGSVAQMCGNGVRVFVDHLVREGLVRLPRGARVRIGTRAGVRTVARTSDGYAVDMGPWSFTDGETARERGADCVVTAAGLTVPRPGISIDMGNPHAVVALSEGEKLDGLDLHTAPVVEPVPAEGTNVEFVVPLDHDDSDVGRLEMRVHERGVGETFSCGTGACAAAAATRFWGGPESPDRWFVQVPGGVLSVTFVPAPDGTEHVVLAGPARVVAHAELV</sequence>
<dbReference type="HAMAP" id="MF_00197">
    <property type="entry name" value="DAP_epimerase"/>
    <property type="match status" value="1"/>
</dbReference>
<dbReference type="GO" id="GO:0005829">
    <property type="term" value="C:cytosol"/>
    <property type="evidence" value="ECO:0007669"/>
    <property type="project" value="TreeGrafter"/>
</dbReference>
<dbReference type="UniPathway" id="UPA00034">
    <property type="reaction ID" value="UER00025"/>
</dbReference>
<keyword evidence="5 8" id="KW-0457">Lysine biosynthesis</keyword>
<comment type="similarity">
    <text evidence="2 8">Belongs to the diaminopimelate epimerase family.</text>
</comment>
<dbReference type="PROSITE" id="PS01326">
    <property type="entry name" value="DAP_EPIMERASE"/>
    <property type="match status" value="1"/>
</dbReference>
<feature type="binding site" evidence="8">
    <location>
        <position position="225"/>
    </location>
    <ligand>
        <name>substrate</name>
    </ligand>
</feature>
<organism evidence="10 11">
    <name type="scientific">Kocuria tytonicola</name>
    <dbReference type="NCBI Taxonomy" id="2055946"/>
    <lineage>
        <taxon>Bacteria</taxon>
        <taxon>Bacillati</taxon>
        <taxon>Actinomycetota</taxon>
        <taxon>Actinomycetes</taxon>
        <taxon>Micrococcales</taxon>
        <taxon>Micrococcaceae</taxon>
        <taxon>Kocuria</taxon>
    </lineage>
</organism>
<evidence type="ECO:0000313" key="10">
    <source>
        <dbReference type="EMBL" id="RLY92394.1"/>
    </source>
</evidence>
<proteinExistence type="inferred from homology"/>
<evidence type="ECO:0000313" key="11">
    <source>
        <dbReference type="Proteomes" id="UP000277871"/>
    </source>
</evidence>
<comment type="pathway">
    <text evidence="1 8">Amino-acid biosynthesis; L-lysine biosynthesis via DAP pathway; DL-2,6-diaminopimelate from LL-2,6-diaminopimelate: step 1/1.</text>
</comment>
<comment type="function">
    <text evidence="8">Catalyzes the stereoinversion of LL-2,6-diaminopimelate (L,L-DAP) to meso-diaminopimelate (meso-DAP), a precursor of L-lysine and an essential component of the bacterial peptidoglycan.</text>
</comment>
<comment type="catalytic activity">
    <reaction evidence="7 8">
        <text>(2S,6S)-2,6-diaminopimelate = meso-2,6-diaminopimelate</text>
        <dbReference type="Rhea" id="RHEA:15393"/>
        <dbReference type="ChEBI" id="CHEBI:57609"/>
        <dbReference type="ChEBI" id="CHEBI:57791"/>
        <dbReference type="EC" id="5.1.1.7"/>
    </reaction>
</comment>
<feature type="binding site" evidence="8">
    <location>
        <begin position="258"/>
        <end position="259"/>
    </location>
    <ligand>
        <name>substrate</name>
    </ligand>
</feature>
<comment type="caution">
    <text evidence="8">Lacks conserved residue(s) required for the propagation of feature annotation.</text>
</comment>
<evidence type="ECO:0000256" key="2">
    <source>
        <dbReference type="ARBA" id="ARBA00010219"/>
    </source>
</evidence>
<evidence type="ECO:0000256" key="8">
    <source>
        <dbReference type="HAMAP-Rule" id="MF_00197"/>
    </source>
</evidence>
<evidence type="ECO:0000256" key="3">
    <source>
        <dbReference type="ARBA" id="ARBA00013080"/>
    </source>
</evidence>
<feature type="site" description="Could be important to modulate the pK values of the two catalytic cysteine residues" evidence="8">
    <location>
        <position position="248"/>
    </location>
</feature>
<comment type="caution">
    <text evidence="10">The sequence shown here is derived from an EMBL/GenBank/DDBJ whole genome shotgun (WGS) entry which is preliminary data.</text>
</comment>
<dbReference type="EC" id="5.1.1.7" evidence="3 8"/>
<name>A0A3L9L2R3_9MICC</name>
<dbReference type="InterPro" id="IPR018510">
    <property type="entry name" value="DAP_epimerase_AS"/>
</dbReference>
<feature type="active site" evidence="9">
    <location>
        <position position="107"/>
    </location>
</feature>
<evidence type="ECO:0000256" key="1">
    <source>
        <dbReference type="ARBA" id="ARBA00005196"/>
    </source>
</evidence>
<evidence type="ECO:0000256" key="9">
    <source>
        <dbReference type="PROSITE-ProRule" id="PRU10125"/>
    </source>
</evidence>
<feature type="binding site" evidence="8">
    <location>
        <begin position="108"/>
        <end position="109"/>
    </location>
    <ligand>
        <name>substrate</name>
    </ligand>
</feature>
<dbReference type="AlphaFoldDB" id="A0A3L9L2R3"/>
<evidence type="ECO:0000256" key="7">
    <source>
        <dbReference type="ARBA" id="ARBA00051712"/>
    </source>
</evidence>
<dbReference type="GO" id="GO:0009089">
    <property type="term" value="P:lysine biosynthetic process via diaminopimelate"/>
    <property type="evidence" value="ECO:0007669"/>
    <property type="project" value="UniProtKB-UniRule"/>
</dbReference>
<keyword evidence="4 8" id="KW-0028">Amino-acid biosynthesis</keyword>
<evidence type="ECO:0000256" key="5">
    <source>
        <dbReference type="ARBA" id="ARBA00023154"/>
    </source>
</evidence>
<gene>
    <name evidence="8" type="primary">dapF</name>
    <name evidence="10" type="ORF">EAE32_09680</name>
</gene>
<dbReference type="Pfam" id="PF01678">
    <property type="entry name" value="DAP_epimerase"/>
    <property type="match status" value="2"/>
</dbReference>
<protein>
    <recommendedName>
        <fullName evidence="3 8">Diaminopimelate epimerase</fullName>
        <shortName evidence="8">DAP epimerase</shortName>
        <ecNumber evidence="3 8">5.1.1.7</ecNumber>
    </recommendedName>
    <alternativeName>
        <fullName evidence="8">PLP-independent amino acid racemase</fullName>
    </alternativeName>
</protein>
<accession>A0A3L9L2R3</accession>
<feature type="binding site" evidence="8">
    <location>
        <position position="98"/>
    </location>
    <ligand>
        <name>substrate</name>
    </ligand>
</feature>